<dbReference type="NCBIfam" id="NF011660">
    <property type="entry name" value="PRK15080.1"/>
    <property type="match status" value="1"/>
</dbReference>
<dbReference type="InterPro" id="IPR050696">
    <property type="entry name" value="FtsA/MreB"/>
</dbReference>
<evidence type="ECO:0000313" key="3">
    <source>
        <dbReference type="Proteomes" id="UP000652847"/>
    </source>
</evidence>
<proteinExistence type="predicted"/>
<dbReference type="EMBL" id="JACOOT010000033">
    <property type="protein sequence ID" value="MBC5652227.1"/>
    <property type="molecule type" value="Genomic_DNA"/>
</dbReference>
<dbReference type="PANTHER" id="PTHR32432:SF3">
    <property type="entry name" value="ETHANOLAMINE UTILIZATION PROTEIN EUTJ"/>
    <property type="match status" value="1"/>
</dbReference>
<evidence type="ECO:0000313" key="2">
    <source>
        <dbReference type="EMBL" id="MBC5652227.1"/>
    </source>
</evidence>
<dbReference type="Proteomes" id="UP000652847">
    <property type="component" value="Unassembled WGS sequence"/>
</dbReference>
<feature type="domain" description="SHS2" evidence="1">
    <location>
        <begin position="28"/>
        <end position="134"/>
    </location>
</feature>
<dbReference type="PANTHER" id="PTHR32432">
    <property type="entry name" value="CELL DIVISION PROTEIN FTSA-RELATED"/>
    <property type="match status" value="1"/>
</dbReference>
<gene>
    <name evidence="2" type="primary">eutJ</name>
    <name evidence="2" type="ORF">H8S54_14220</name>
</gene>
<evidence type="ECO:0000259" key="1">
    <source>
        <dbReference type="SMART" id="SM00842"/>
    </source>
</evidence>
<accession>A0A8I0AGK9</accession>
<dbReference type="InterPro" id="IPR043129">
    <property type="entry name" value="ATPase_NBD"/>
</dbReference>
<dbReference type="RefSeq" id="WP_186901699.1">
    <property type="nucleotide sequence ID" value="NZ_JACOOT010000033.1"/>
</dbReference>
<dbReference type="Pfam" id="PF14450">
    <property type="entry name" value="FtsA"/>
    <property type="match status" value="1"/>
</dbReference>
<dbReference type="CDD" id="cd24047">
    <property type="entry name" value="ASKHA_NBD_EutJ"/>
    <property type="match status" value="1"/>
</dbReference>
<reference evidence="2 3" key="1">
    <citation type="submission" date="2020-08" db="EMBL/GenBank/DDBJ databases">
        <title>Genome public.</title>
        <authorList>
            <person name="Liu C."/>
            <person name="Sun Q."/>
        </authorList>
    </citation>
    <scope>NUCLEOTIDE SEQUENCE [LARGE SCALE GENOMIC DNA]</scope>
    <source>
        <strain evidence="2 3">BX17</strain>
    </source>
</reference>
<dbReference type="GO" id="GO:0051301">
    <property type="term" value="P:cell division"/>
    <property type="evidence" value="ECO:0007669"/>
    <property type="project" value="InterPro"/>
</dbReference>
<name>A0A8I0AGK9_9FIRM</name>
<dbReference type="InterPro" id="IPR003494">
    <property type="entry name" value="SHS2_FtsA"/>
</dbReference>
<dbReference type="Gene3D" id="3.30.420.40">
    <property type="match status" value="2"/>
</dbReference>
<comment type="caution">
    <text evidence="2">The sequence shown here is derived from an EMBL/GenBank/DDBJ whole genome shotgun (WGS) entry which is preliminary data.</text>
</comment>
<keyword evidence="3" id="KW-1185">Reference proteome</keyword>
<dbReference type="SUPFAM" id="SSF53067">
    <property type="entry name" value="Actin-like ATPase domain"/>
    <property type="match status" value="1"/>
</dbReference>
<sequence>MDLKNRTLSNFAELVETGECKNFKGRLKVGVDLGTANTVLAVVDTSNRPIAGISAPSHAIQDGVIVNYYECVQLVTRLKETLEERLGTELTYAAAAIPPGVSEGSVKSIGYVLEGAGFEVTNIVDEPTAAAAVLKIRDGAVVDVGGGTTGISILKDGKVIYTDDEATGGTHMTMTVAGHYRISYEEAELLKRQPDKQDEIFPVIKATVEKMALITEKFLKGYEVPAIYVVGGSSMFREFTSVFEKHLKLPVYQPVHPLLVTPLGIAYCCELPKLSPKKDNKI</sequence>
<dbReference type="NCBIfam" id="TIGR02529">
    <property type="entry name" value="EutJ"/>
    <property type="match status" value="1"/>
</dbReference>
<organism evidence="2 3">
    <name type="scientific">Blautia segnis</name>
    <dbReference type="NCBI Taxonomy" id="2763030"/>
    <lineage>
        <taxon>Bacteria</taxon>
        <taxon>Bacillati</taxon>
        <taxon>Bacillota</taxon>
        <taxon>Clostridia</taxon>
        <taxon>Lachnospirales</taxon>
        <taxon>Lachnospiraceae</taxon>
        <taxon>Blautia</taxon>
    </lineage>
</organism>
<protein>
    <submittedName>
        <fullName evidence="2">Ethanolamine utilization protein EutJ</fullName>
    </submittedName>
</protein>
<dbReference type="SMART" id="SM00842">
    <property type="entry name" value="FtsA"/>
    <property type="match status" value="1"/>
</dbReference>
<dbReference type="InterPro" id="IPR013366">
    <property type="entry name" value="EutJ"/>
</dbReference>
<dbReference type="AlphaFoldDB" id="A0A8I0AGK9"/>